<feature type="region of interest" description="Disordered" evidence="4">
    <location>
        <begin position="432"/>
        <end position="459"/>
    </location>
</feature>
<sequence>MEESSELQPEENKVSMEKNAKRKLKTPAQLKGLEKFYTEHKYPTEELKKEISEVLGLTEKQVSGWFCHRRLKDKRMLKDEANANGRQDRSSGVIQDRGSGLGQDSCGSSKHGDYRYLDPKEVESHGLYNRDLSVGDMTYGRTNHFSENLSGMDDTSSESSSFLQDRLYRQGQDPYETDPSRYLTPSKALPPINPKGAINAGYKPSGYLKLKGEIEHAAITAVKKQLGRNYREDGPLLGVEFDPLPPGAFEFQTEDPVHEPYDIADPTLPNSPEISTVKRRPGLNSRYDSYYTKHSSQDTHMEGVDFGSLHDSDVHDKQDKKAYQGTKHRQNFQSYGTHFPGRNSSLDLYEDSTGEAAYKSTKNHRMETKRGVEGMRSDSASNHSDHYEENRAVKNADFLQYDNDNINPKNMQRSVHADFLQYDYDNIIPKNAQRSEHVKSKPSNSIRNSRVSLDTEERGLSTRMAKEEMFKGNKKAKKQYRDAGGAGMLANETTVAKRLKANTFQQYNMKQFPAAEIEPRKNQRSAAEMPSSFSEDETADTSSSMD</sequence>
<organism evidence="6 7">
    <name type="scientific">Cicer arietinum</name>
    <name type="common">Chickpea</name>
    <name type="synonym">Garbanzo</name>
    <dbReference type="NCBI Taxonomy" id="3827"/>
    <lineage>
        <taxon>Eukaryota</taxon>
        <taxon>Viridiplantae</taxon>
        <taxon>Streptophyta</taxon>
        <taxon>Embryophyta</taxon>
        <taxon>Tracheophyta</taxon>
        <taxon>Spermatophyta</taxon>
        <taxon>Magnoliopsida</taxon>
        <taxon>eudicotyledons</taxon>
        <taxon>Gunneridae</taxon>
        <taxon>Pentapetalae</taxon>
        <taxon>rosids</taxon>
        <taxon>fabids</taxon>
        <taxon>Fabales</taxon>
        <taxon>Fabaceae</taxon>
        <taxon>Papilionoideae</taxon>
        <taxon>50 kb inversion clade</taxon>
        <taxon>NPAAA clade</taxon>
        <taxon>Hologalegina</taxon>
        <taxon>IRL clade</taxon>
        <taxon>Cicereae</taxon>
        <taxon>Cicer</taxon>
    </lineage>
</organism>
<dbReference type="InterPro" id="IPR001356">
    <property type="entry name" value="HD"/>
</dbReference>
<dbReference type="AlphaFoldDB" id="A0A1S2XLR6"/>
<feature type="region of interest" description="Disordered" evidence="4">
    <location>
        <begin position="78"/>
        <end position="114"/>
    </location>
</feature>
<dbReference type="CDD" id="cd00086">
    <property type="entry name" value="homeodomain"/>
    <property type="match status" value="1"/>
</dbReference>
<feature type="compositionally biased region" description="Polar residues" evidence="4">
    <location>
        <begin position="441"/>
        <end position="452"/>
    </location>
</feature>
<dbReference type="PANTHER" id="PTHR47713">
    <property type="entry name" value="HOMEODOMAIN-LIKE SUPERFAMILY PROTEIN"/>
    <property type="match status" value="1"/>
</dbReference>
<name>A0A1S2XLR6_CICAR</name>
<feature type="region of interest" description="Disordered" evidence="4">
    <location>
        <begin position="360"/>
        <end position="383"/>
    </location>
</feature>
<feature type="compositionally biased region" description="Basic and acidic residues" evidence="4">
    <location>
        <begin position="10"/>
        <end position="19"/>
    </location>
</feature>
<dbReference type="InterPro" id="IPR009057">
    <property type="entry name" value="Homeodomain-like_sf"/>
</dbReference>
<comment type="subcellular location">
    <subcellularLocation>
        <location evidence="1 2 3">Nucleus</location>
    </subcellularLocation>
</comment>
<evidence type="ECO:0000259" key="5">
    <source>
        <dbReference type="PROSITE" id="PS50071"/>
    </source>
</evidence>
<protein>
    <submittedName>
        <fullName evidence="7">Homeobox-DDT domain protein RLT2</fullName>
    </submittedName>
</protein>
<dbReference type="PROSITE" id="PS50071">
    <property type="entry name" value="HOMEOBOX_2"/>
    <property type="match status" value="1"/>
</dbReference>
<evidence type="ECO:0000256" key="2">
    <source>
        <dbReference type="PROSITE-ProRule" id="PRU00108"/>
    </source>
</evidence>
<evidence type="ECO:0000256" key="4">
    <source>
        <dbReference type="SAM" id="MobiDB-lite"/>
    </source>
</evidence>
<dbReference type="Proteomes" id="UP000087171">
    <property type="component" value="Chromosome Ca2"/>
</dbReference>
<feature type="DNA-binding region" description="Homeobox" evidence="2">
    <location>
        <begin position="18"/>
        <end position="77"/>
    </location>
</feature>
<feature type="compositionally biased region" description="Basic and acidic residues" evidence="4">
    <location>
        <begin position="78"/>
        <end position="89"/>
    </location>
</feature>
<keyword evidence="2 3" id="KW-0539">Nucleus</keyword>
<accession>A0A1S2XLR6</accession>
<dbReference type="eggNOG" id="KOG0488">
    <property type="taxonomic scope" value="Eukaryota"/>
</dbReference>
<dbReference type="GO" id="GO:0003677">
    <property type="term" value="F:DNA binding"/>
    <property type="evidence" value="ECO:0007669"/>
    <property type="project" value="UniProtKB-UniRule"/>
</dbReference>
<dbReference type="SUPFAM" id="SSF46689">
    <property type="entry name" value="Homeodomain-like"/>
    <property type="match status" value="1"/>
</dbReference>
<dbReference type="STRING" id="3827.A0A1S2XLR6"/>
<dbReference type="OrthoDB" id="6159439at2759"/>
<gene>
    <name evidence="7" type="primary">LOC101506919</name>
</gene>
<dbReference type="KEGG" id="cam:101506919"/>
<dbReference type="SMART" id="SM00389">
    <property type="entry name" value="HOX"/>
    <property type="match status" value="1"/>
</dbReference>
<dbReference type="Gene3D" id="1.10.10.60">
    <property type="entry name" value="Homeodomain-like"/>
    <property type="match status" value="1"/>
</dbReference>
<dbReference type="PANTHER" id="PTHR47713:SF2">
    <property type="entry name" value="HOMEODOMAIN-LIKE SUPERFAMILY PROTEIN"/>
    <property type="match status" value="1"/>
</dbReference>
<evidence type="ECO:0000313" key="6">
    <source>
        <dbReference type="Proteomes" id="UP000087171"/>
    </source>
</evidence>
<keyword evidence="2 3" id="KW-0371">Homeobox</keyword>
<dbReference type="GO" id="GO:0005634">
    <property type="term" value="C:nucleus"/>
    <property type="evidence" value="ECO:0007669"/>
    <property type="project" value="UniProtKB-SubCell"/>
</dbReference>
<keyword evidence="2 3" id="KW-0238">DNA-binding</keyword>
<dbReference type="Pfam" id="PF00046">
    <property type="entry name" value="Homeodomain"/>
    <property type="match status" value="1"/>
</dbReference>
<reference evidence="7" key="2">
    <citation type="submission" date="2025-08" db="UniProtKB">
        <authorList>
            <consortium name="RefSeq"/>
        </authorList>
    </citation>
    <scope>IDENTIFICATION</scope>
    <source>
        <tissue evidence="7">Etiolated seedlings</tissue>
    </source>
</reference>
<evidence type="ECO:0000256" key="1">
    <source>
        <dbReference type="ARBA" id="ARBA00004123"/>
    </source>
</evidence>
<dbReference type="PaxDb" id="3827-XP_004491248.1"/>
<feature type="compositionally biased region" description="Basic and acidic residues" evidence="4">
    <location>
        <begin position="364"/>
        <end position="376"/>
    </location>
</feature>
<dbReference type="RefSeq" id="XP_004491248.1">
    <property type="nucleotide sequence ID" value="XM_004491191.3"/>
</dbReference>
<feature type="domain" description="Homeobox" evidence="5">
    <location>
        <begin position="16"/>
        <end position="76"/>
    </location>
</feature>
<keyword evidence="6" id="KW-1185">Reference proteome</keyword>
<dbReference type="GeneID" id="101506919"/>
<reference evidence="6" key="1">
    <citation type="journal article" date="2013" name="Nat. Biotechnol.">
        <title>Draft genome sequence of chickpea (Cicer arietinum) provides a resource for trait improvement.</title>
        <authorList>
            <person name="Varshney R.K."/>
            <person name="Song C."/>
            <person name="Saxena R.K."/>
            <person name="Azam S."/>
            <person name="Yu S."/>
            <person name="Sharpe A.G."/>
            <person name="Cannon S."/>
            <person name="Baek J."/>
            <person name="Rosen B.D."/>
            <person name="Tar'an B."/>
            <person name="Millan T."/>
            <person name="Zhang X."/>
            <person name="Ramsay L.D."/>
            <person name="Iwata A."/>
            <person name="Wang Y."/>
            <person name="Nelson W."/>
            <person name="Farmer A.D."/>
            <person name="Gaur P.M."/>
            <person name="Soderlund C."/>
            <person name="Penmetsa R.V."/>
            <person name="Xu C."/>
            <person name="Bharti A.K."/>
            <person name="He W."/>
            <person name="Winter P."/>
            <person name="Zhao S."/>
            <person name="Hane J.K."/>
            <person name="Carrasquilla-Garcia N."/>
            <person name="Condie J.A."/>
            <person name="Upadhyaya H.D."/>
            <person name="Luo M.C."/>
            <person name="Thudi M."/>
            <person name="Gowda C.L."/>
            <person name="Singh N.P."/>
            <person name="Lichtenzveig J."/>
            <person name="Gali K.K."/>
            <person name="Rubio J."/>
            <person name="Nadarajan N."/>
            <person name="Dolezel J."/>
            <person name="Bansal K.C."/>
            <person name="Xu X."/>
            <person name="Edwards D."/>
            <person name="Zhang G."/>
            <person name="Kahl G."/>
            <person name="Gil J."/>
            <person name="Singh K.B."/>
            <person name="Datta S.K."/>
            <person name="Jackson S.A."/>
            <person name="Wang J."/>
            <person name="Cook D.R."/>
        </authorList>
    </citation>
    <scope>NUCLEOTIDE SEQUENCE [LARGE SCALE GENOMIC DNA]</scope>
    <source>
        <strain evidence="6">cv. CDC Frontier</strain>
    </source>
</reference>
<evidence type="ECO:0000256" key="3">
    <source>
        <dbReference type="RuleBase" id="RU000682"/>
    </source>
</evidence>
<feature type="region of interest" description="Disordered" evidence="4">
    <location>
        <begin position="511"/>
        <end position="546"/>
    </location>
</feature>
<evidence type="ECO:0000313" key="7">
    <source>
        <dbReference type="RefSeq" id="XP_004491248.1"/>
    </source>
</evidence>
<proteinExistence type="predicted"/>
<feature type="region of interest" description="Disordered" evidence="4">
    <location>
        <begin position="1"/>
        <end position="27"/>
    </location>
</feature>